<sequence length="369" mass="41775">MLMAKLRRPGTTKVVFALTIVGAVYYFVQPCKCPLGPARSTESIAPHNVDKESENQLLREVRGDEDPVLIGKSAAVTTSESVQPTCKRIWQKGRSSWFDSRFDDNIRPVWSRANIELPADARTWWMNLVAQRSNQRIKDEDPAPLLTALFDIGAPDVDPWASRNLTGCLRCAVVGNSGNLRQSNYGEEIDGYDLILRLNGAPTKGWEKDVGHRTTHHFMYPESSIDLPDDVSFVLVNFKPLDVKWMKTAVTDGSITRTWTSVKSRIQTNKSKILVYNPAFFKYVYDKWTERQGLWPSTGTLVVMFAVHVCDEVDVYGYGADIHGKWNHYWTTTYMGQSIGIHNTTYEHLLLQKLQSEGIVQIHLGNANH</sequence>
<evidence type="ECO:0000256" key="20">
    <source>
        <dbReference type="ARBA" id="ARBA00042022"/>
    </source>
</evidence>
<evidence type="ECO:0000256" key="15">
    <source>
        <dbReference type="ARBA" id="ARBA00037859"/>
    </source>
</evidence>
<evidence type="ECO:0000256" key="24">
    <source>
        <dbReference type="PIRSR" id="PIRSR005557-2"/>
    </source>
</evidence>
<keyword evidence="10" id="KW-1133">Transmembrane helix</keyword>
<dbReference type="FunFam" id="3.90.1480.20:FF:000034">
    <property type="entry name" value="CMP-N-acetylneuraminate-beta-galactosamide-alpha-2,3-sialyltransferase 1"/>
    <property type="match status" value="1"/>
</dbReference>
<comment type="subcellular location">
    <subcellularLocation>
        <location evidence="1">Golgi apparatus membrane</location>
        <topology evidence="1">Single-pass type II membrane protein</topology>
    </subcellularLocation>
    <subcellularLocation>
        <location evidence="15">Golgi apparatus</location>
        <location evidence="15">Golgi stack membrane</location>
    </subcellularLocation>
    <subcellularLocation>
        <location evidence="2">Secreted</location>
    </subcellularLocation>
</comment>
<evidence type="ECO:0000256" key="14">
    <source>
        <dbReference type="ARBA" id="ARBA00023180"/>
    </source>
</evidence>
<keyword evidence="9" id="KW-0735">Signal-anchor</keyword>
<dbReference type="InterPro" id="IPR012163">
    <property type="entry name" value="Sialyl_trans"/>
</dbReference>
<keyword evidence="5" id="KW-0964">Secreted</keyword>
<gene>
    <name evidence="26" type="primary">LOC118417520</name>
</gene>
<evidence type="ECO:0000256" key="7">
    <source>
        <dbReference type="ARBA" id="ARBA00022679"/>
    </source>
</evidence>
<dbReference type="PIRSF" id="PIRSF005557">
    <property type="entry name" value="Sialyl_trans"/>
    <property type="match status" value="1"/>
</dbReference>
<evidence type="ECO:0000256" key="10">
    <source>
        <dbReference type="ARBA" id="ARBA00022989"/>
    </source>
</evidence>
<evidence type="ECO:0000256" key="11">
    <source>
        <dbReference type="ARBA" id="ARBA00023034"/>
    </source>
</evidence>
<feature type="disulfide bond" evidence="24">
    <location>
        <begin position="171"/>
        <end position="310"/>
    </location>
</feature>
<dbReference type="GeneID" id="118417520"/>
<keyword evidence="14" id="KW-0325">Glycoprotein</keyword>
<keyword evidence="12" id="KW-0472">Membrane</keyword>
<dbReference type="RefSeq" id="XP_035678997.1">
    <property type="nucleotide sequence ID" value="XM_035823104.1"/>
</dbReference>
<dbReference type="GO" id="GO:0016020">
    <property type="term" value="C:membrane"/>
    <property type="evidence" value="ECO:0000318"/>
    <property type="project" value="GO_Central"/>
</dbReference>
<dbReference type="Pfam" id="PF00777">
    <property type="entry name" value="Glyco_transf_29"/>
    <property type="match status" value="1"/>
</dbReference>
<dbReference type="GO" id="GO:0003836">
    <property type="term" value="F:beta-galactoside (CMP) alpha-2,3-sialyltransferase activity"/>
    <property type="evidence" value="ECO:0000318"/>
    <property type="project" value="GO_Central"/>
</dbReference>
<evidence type="ECO:0000256" key="13">
    <source>
        <dbReference type="ARBA" id="ARBA00023157"/>
    </source>
</evidence>
<evidence type="ECO:0000256" key="18">
    <source>
        <dbReference type="ARBA" id="ARBA00041507"/>
    </source>
</evidence>
<dbReference type="Proteomes" id="UP000001554">
    <property type="component" value="Chromosome 6"/>
</dbReference>
<evidence type="ECO:0000313" key="26">
    <source>
        <dbReference type="RefSeq" id="XP_035678997.1"/>
    </source>
</evidence>
<dbReference type="GO" id="GO:0032580">
    <property type="term" value="C:Golgi cisterna membrane"/>
    <property type="evidence" value="ECO:0007669"/>
    <property type="project" value="UniProtKB-SubCell"/>
</dbReference>
<keyword evidence="7" id="KW-0808">Transferase</keyword>
<evidence type="ECO:0000313" key="25">
    <source>
        <dbReference type="Proteomes" id="UP000001554"/>
    </source>
</evidence>
<evidence type="ECO:0000256" key="17">
    <source>
        <dbReference type="ARBA" id="ARBA00040101"/>
    </source>
</evidence>
<evidence type="ECO:0000256" key="12">
    <source>
        <dbReference type="ARBA" id="ARBA00023136"/>
    </source>
</evidence>
<dbReference type="InterPro" id="IPR001675">
    <property type="entry name" value="Glyco_trans_29"/>
</dbReference>
<dbReference type="InterPro" id="IPR051757">
    <property type="entry name" value="Beta-gal_alpha2-3_sialyltrans"/>
</dbReference>
<evidence type="ECO:0000256" key="8">
    <source>
        <dbReference type="ARBA" id="ARBA00022692"/>
    </source>
</evidence>
<evidence type="ECO:0000256" key="16">
    <source>
        <dbReference type="ARBA" id="ARBA00039107"/>
    </source>
</evidence>
<dbReference type="GO" id="GO:0097503">
    <property type="term" value="P:sialylation"/>
    <property type="evidence" value="ECO:0000318"/>
    <property type="project" value="GO_Central"/>
</dbReference>
<dbReference type="Gene3D" id="3.90.1480.20">
    <property type="entry name" value="Glycosyl transferase family 29"/>
    <property type="match status" value="1"/>
</dbReference>
<dbReference type="PANTHER" id="PTHR46032:SF2">
    <property type="entry name" value="GAL BETA 1,3-GALNAC ALPHA-2,3-SIALYL TRANSFERASE-RELATED"/>
    <property type="match status" value="1"/>
</dbReference>
<dbReference type="KEGG" id="bfo:118417520"/>
<comment type="pathway">
    <text evidence="3">Protein modification; protein glycosylation.</text>
</comment>
<keyword evidence="8" id="KW-0812">Transmembrane</keyword>
<evidence type="ECO:0000256" key="5">
    <source>
        <dbReference type="ARBA" id="ARBA00022525"/>
    </source>
</evidence>
<dbReference type="OrthoDB" id="10264956at2759"/>
<dbReference type="GO" id="GO:0000139">
    <property type="term" value="C:Golgi membrane"/>
    <property type="evidence" value="ECO:0007669"/>
    <property type="project" value="UniProtKB-SubCell"/>
</dbReference>
<dbReference type="EC" id="2.4.3.4" evidence="16"/>
<accession>A0A9J7LA30</accession>
<proteinExistence type="inferred from homology"/>
<evidence type="ECO:0000256" key="6">
    <source>
        <dbReference type="ARBA" id="ARBA00022676"/>
    </source>
</evidence>
<organism evidence="25 26">
    <name type="scientific">Branchiostoma floridae</name>
    <name type="common">Florida lancelet</name>
    <name type="synonym">Amphioxus</name>
    <dbReference type="NCBI Taxonomy" id="7739"/>
    <lineage>
        <taxon>Eukaryota</taxon>
        <taxon>Metazoa</taxon>
        <taxon>Chordata</taxon>
        <taxon>Cephalochordata</taxon>
        <taxon>Leptocardii</taxon>
        <taxon>Amphioxiformes</taxon>
        <taxon>Branchiostomatidae</taxon>
        <taxon>Branchiostoma</taxon>
    </lineage>
</organism>
<evidence type="ECO:0000256" key="4">
    <source>
        <dbReference type="ARBA" id="ARBA00006003"/>
    </source>
</evidence>
<dbReference type="OMA" id="CSLRFWF"/>
<dbReference type="CDD" id="cd23966">
    <property type="entry name" value="GT29_ST3GAL1_2"/>
    <property type="match status" value="1"/>
</dbReference>
<protein>
    <recommendedName>
        <fullName evidence="17">CMP-N-acetylneuraminate-beta-galactosamide-alpha-2,3-sialyltransferase 1</fullName>
        <ecNumber evidence="16">2.4.3.4</ecNumber>
    </recommendedName>
    <alternativeName>
        <fullName evidence="23">Gal-NAc6S</fullName>
    </alternativeName>
    <alternativeName>
        <fullName evidence="21">Gal-beta-1,3-GalNAc-alpha-2,3-sialyltransferase</fullName>
    </alternativeName>
    <alternativeName>
        <fullName evidence="19">ST3Gal I</fullName>
    </alternativeName>
    <alternativeName>
        <fullName evidence="20">ST3GalA.1</fullName>
    </alternativeName>
    <alternativeName>
        <fullName evidence="18">ST3O</fullName>
    </alternativeName>
    <alternativeName>
        <fullName evidence="22">Sialyltransferase 4A</fullName>
    </alternativeName>
</protein>
<keyword evidence="25" id="KW-1185">Reference proteome</keyword>
<evidence type="ECO:0000256" key="3">
    <source>
        <dbReference type="ARBA" id="ARBA00004922"/>
    </source>
</evidence>
<evidence type="ECO:0000256" key="23">
    <source>
        <dbReference type="ARBA" id="ARBA00042991"/>
    </source>
</evidence>
<evidence type="ECO:0000256" key="2">
    <source>
        <dbReference type="ARBA" id="ARBA00004613"/>
    </source>
</evidence>
<keyword evidence="11" id="KW-0333">Golgi apparatus</keyword>
<name>A0A9J7LA30_BRAFL</name>
<reference evidence="25" key="1">
    <citation type="journal article" date="2020" name="Nat. Ecol. Evol.">
        <title>Deeply conserved synteny resolves early events in vertebrate evolution.</title>
        <authorList>
            <person name="Simakov O."/>
            <person name="Marletaz F."/>
            <person name="Yue J.X."/>
            <person name="O'Connell B."/>
            <person name="Jenkins J."/>
            <person name="Brandt A."/>
            <person name="Calef R."/>
            <person name="Tung C.H."/>
            <person name="Huang T.K."/>
            <person name="Schmutz J."/>
            <person name="Satoh N."/>
            <person name="Yu J.K."/>
            <person name="Putnam N.H."/>
            <person name="Green R.E."/>
            <person name="Rokhsar D.S."/>
        </authorList>
    </citation>
    <scope>NUCLEOTIDE SEQUENCE [LARGE SCALE GENOMIC DNA]</scope>
    <source>
        <strain evidence="25">S238N-H82</strain>
    </source>
</reference>
<evidence type="ECO:0000256" key="19">
    <source>
        <dbReference type="ARBA" id="ARBA00041997"/>
    </source>
</evidence>
<comment type="similarity">
    <text evidence="4">Belongs to the glycosyltransferase 29 family.</text>
</comment>
<dbReference type="PANTHER" id="PTHR46032">
    <property type="entry name" value="ALPHA-2,3-SIALYLTRANSFERASE ST3GAL I ISOFORM X1"/>
    <property type="match status" value="1"/>
</dbReference>
<evidence type="ECO:0000256" key="9">
    <source>
        <dbReference type="ARBA" id="ARBA00022968"/>
    </source>
</evidence>
<reference evidence="26" key="2">
    <citation type="submission" date="2025-08" db="UniProtKB">
        <authorList>
            <consortium name="RefSeq"/>
        </authorList>
    </citation>
    <scope>IDENTIFICATION</scope>
    <source>
        <strain evidence="26">S238N-H82</strain>
        <tissue evidence="26">Testes</tissue>
    </source>
</reference>
<keyword evidence="13" id="KW-1015">Disulfide bond</keyword>
<dbReference type="InterPro" id="IPR038578">
    <property type="entry name" value="GT29-like_sf"/>
</dbReference>
<dbReference type="AlphaFoldDB" id="A0A9J7LA30"/>
<dbReference type="GO" id="GO:0005576">
    <property type="term" value="C:extracellular region"/>
    <property type="evidence" value="ECO:0007669"/>
    <property type="project" value="UniProtKB-SubCell"/>
</dbReference>
<keyword evidence="6" id="KW-0328">Glycosyltransferase</keyword>
<evidence type="ECO:0000256" key="21">
    <source>
        <dbReference type="ARBA" id="ARBA00042448"/>
    </source>
</evidence>
<evidence type="ECO:0000256" key="22">
    <source>
        <dbReference type="ARBA" id="ARBA00042682"/>
    </source>
</evidence>
<evidence type="ECO:0000256" key="1">
    <source>
        <dbReference type="ARBA" id="ARBA00004323"/>
    </source>
</evidence>